<dbReference type="AlphaFoldDB" id="A0A2A2HN36"/>
<proteinExistence type="predicted"/>
<evidence type="ECO:0000313" key="2">
    <source>
        <dbReference type="Proteomes" id="UP000218164"/>
    </source>
</evidence>
<keyword evidence="2" id="KW-1185">Reference proteome</keyword>
<accession>A0A2A2HN36</accession>
<gene>
    <name evidence="1" type="ORF">ASJ81_12625</name>
</gene>
<organism evidence="1 2">
    <name type="scientific">Methanosarcina spelaei</name>
    <dbReference type="NCBI Taxonomy" id="1036679"/>
    <lineage>
        <taxon>Archaea</taxon>
        <taxon>Methanobacteriati</taxon>
        <taxon>Methanobacteriota</taxon>
        <taxon>Stenosarchaea group</taxon>
        <taxon>Methanomicrobia</taxon>
        <taxon>Methanosarcinales</taxon>
        <taxon>Methanosarcinaceae</taxon>
        <taxon>Methanosarcina</taxon>
    </lineage>
</organism>
<sequence length="226" mass="27101">MNGFLCRPAESRLHNILVSNDLVDLYLKDPSQAIVKIKELIDIDKYSDSFYNEYVYIVDDFIDIKERVTKKLNRLDEDQFDKDELLMILFYAVSSFESMVNLFLFCELDLKGFSKTEIKDILRIDMDDKLGWLLKLICGFKYTENKNWTLLSRFVKTRNFFIHFKPVTWAQEDMHISLLDKESISEFIDVAYECYLFLIDHHSVKYKENIKKFEQLKEFELNFKKV</sequence>
<dbReference type="Proteomes" id="UP000218164">
    <property type="component" value="Unassembled WGS sequence"/>
</dbReference>
<name>A0A2A2HN36_9EURY</name>
<dbReference type="EMBL" id="LMVP01000545">
    <property type="protein sequence ID" value="PAV10755.1"/>
    <property type="molecule type" value="Genomic_DNA"/>
</dbReference>
<comment type="caution">
    <text evidence="1">The sequence shown here is derived from an EMBL/GenBank/DDBJ whole genome shotgun (WGS) entry which is preliminary data.</text>
</comment>
<evidence type="ECO:0000313" key="1">
    <source>
        <dbReference type="EMBL" id="PAV10755.1"/>
    </source>
</evidence>
<reference evidence="1 2" key="1">
    <citation type="journal article" date="2017" name="BMC Genomics">
        <title>Genomic analysis of methanogenic archaea reveals a shift towards energy conservation.</title>
        <authorList>
            <person name="Gilmore S.P."/>
            <person name="Henske J.K."/>
            <person name="Sexton J.A."/>
            <person name="Solomon K.V."/>
            <person name="Seppala S."/>
            <person name="Yoo J.I."/>
            <person name="Huyett L.M."/>
            <person name="Pressman A."/>
            <person name="Cogan J.Z."/>
            <person name="Kivenson V."/>
            <person name="Peng X."/>
            <person name="Tan Y."/>
            <person name="Valentine D.L."/>
            <person name="O'Malley M.A."/>
        </authorList>
    </citation>
    <scope>NUCLEOTIDE SEQUENCE [LARGE SCALE GENOMIC DNA]</scope>
    <source>
        <strain evidence="1 2">MC-15</strain>
    </source>
</reference>
<dbReference type="RefSeq" id="WP_095646039.1">
    <property type="nucleotide sequence ID" value="NZ_LMVP01000545.1"/>
</dbReference>
<protein>
    <submittedName>
        <fullName evidence="1">Uncharacterized protein</fullName>
    </submittedName>
</protein>